<dbReference type="SUPFAM" id="SSF53474">
    <property type="entry name" value="alpha/beta-Hydrolases"/>
    <property type="match status" value="1"/>
</dbReference>
<dbReference type="Proteomes" id="UP000254869">
    <property type="component" value="Unassembled WGS sequence"/>
</dbReference>
<sequence>MDSLQHFDFEGVSIAFTRRGSGPPVVFLHNAGAAHGLWEAQLTALAPHYTVCALDLTGYGASEAPDDPGNYTLGRYTRMVRAFLRGQGLEGAALVGNCLGAAIALNLARQVPGIGAVVAINPLTQRTAFGGGIGPLARLAGILPAAVVNSLGRWHTPPWLVRAMVRTWFADRAAYRACAPSDSVAAGFPLIALAAMGRDLPSFRIIEQWSSAPMRPPVCTVWGEANPILSAAEGERLDTLLRPQRRVRLSGCGHAPMLERPREVTAVIEEFLAAHMHSASPRN</sequence>
<dbReference type="InterPro" id="IPR000073">
    <property type="entry name" value="AB_hydrolase_1"/>
</dbReference>
<dbReference type="PRINTS" id="PR00111">
    <property type="entry name" value="ABHYDROLASE"/>
</dbReference>
<dbReference type="EMBL" id="QQBC01000002">
    <property type="protein sequence ID" value="RDI67964.1"/>
    <property type="molecule type" value="Genomic_DNA"/>
</dbReference>
<evidence type="ECO:0000313" key="3">
    <source>
        <dbReference type="Proteomes" id="UP000254869"/>
    </source>
</evidence>
<dbReference type="Pfam" id="PF12697">
    <property type="entry name" value="Abhydrolase_6"/>
    <property type="match status" value="1"/>
</dbReference>
<dbReference type="PRINTS" id="PR00412">
    <property type="entry name" value="EPOXHYDRLASE"/>
</dbReference>
<keyword evidence="3" id="KW-1185">Reference proteome</keyword>
<proteinExistence type="predicted"/>
<evidence type="ECO:0000313" key="2">
    <source>
        <dbReference type="EMBL" id="RDI67964.1"/>
    </source>
</evidence>
<comment type="caution">
    <text evidence="2">The sequence shown here is derived from an EMBL/GenBank/DDBJ whole genome shotgun (WGS) entry which is preliminary data.</text>
</comment>
<dbReference type="InterPro" id="IPR000639">
    <property type="entry name" value="Epox_hydrolase-like"/>
</dbReference>
<reference evidence="2 3" key="1">
    <citation type="submission" date="2018-07" db="EMBL/GenBank/DDBJ databases">
        <title>Genomic Encyclopedia of Type Strains, Phase IV (KMG-IV): sequencing the most valuable type-strain genomes for metagenomic binning, comparative biology and taxonomic classification.</title>
        <authorList>
            <person name="Goeker M."/>
        </authorList>
    </citation>
    <scope>NUCLEOTIDE SEQUENCE [LARGE SCALE GENOMIC DNA]</scope>
    <source>
        <strain evidence="2 3">DSM 44290</strain>
    </source>
</reference>
<protein>
    <submittedName>
        <fullName evidence="2">Pimeloyl-ACP methyl ester carboxylesterase</fullName>
    </submittedName>
</protein>
<gene>
    <name evidence="2" type="ORF">DFR76_102365</name>
</gene>
<dbReference type="STRING" id="1210086.GCA_001613105_00941"/>
<dbReference type="AlphaFoldDB" id="A0A370IEU2"/>
<dbReference type="Gene3D" id="3.40.50.1820">
    <property type="entry name" value="alpha/beta hydrolase"/>
    <property type="match status" value="1"/>
</dbReference>
<feature type="domain" description="AB hydrolase-1" evidence="1">
    <location>
        <begin position="25"/>
        <end position="266"/>
    </location>
</feature>
<dbReference type="PANTHER" id="PTHR46438">
    <property type="entry name" value="ALPHA/BETA-HYDROLASES SUPERFAMILY PROTEIN"/>
    <property type="match status" value="1"/>
</dbReference>
<dbReference type="PANTHER" id="PTHR46438:SF11">
    <property type="entry name" value="LIPASE-RELATED"/>
    <property type="match status" value="1"/>
</dbReference>
<dbReference type="RefSeq" id="WP_067992342.1">
    <property type="nucleotide sequence ID" value="NZ_QQBC01000002.1"/>
</dbReference>
<evidence type="ECO:0000259" key="1">
    <source>
        <dbReference type="Pfam" id="PF12697"/>
    </source>
</evidence>
<organism evidence="2 3">
    <name type="scientific">Nocardia pseudobrasiliensis</name>
    <dbReference type="NCBI Taxonomy" id="45979"/>
    <lineage>
        <taxon>Bacteria</taxon>
        <taxon>Bacillati</taxon>
        <taxon>Actinomycetota</taxon>
        <taxon>Actinomycetes</taxon>
        <taxon>Mycobacteriales</taxon>
        <taxon>Nocardiaceae</taxon>
        <taxon>Nocardia</taxon>
    </lineage>
</organism>
<dbReference type="InterPro" id="IPR029058">
    <property type="entry name" value="AB_hydrolase_fold"/>
</dbReference>
<dbReference type="GO" id="GO:0003824">
    <property type="term" value="F:catalytic activity"/>
    <property type="evidence" value="ECO:0007669"/>
    <property type="project" value="InterPro"/>
</dbReference>
<accession>A0A370IEU2</accession>
<name>A0A370IEU2_9NOCA</name>